<evidence type="ECO:0000256" key="6">
    <source>
        <dbReference type="ARBA" id="ARBA00022932"/>
    </source>
</evidence>
<dbReference type="PANTHER" id="PTHR11669">
    <property type="entry name" value="REPLICATION FACTOR C / DNA POLYMERASE III GAMMA-TAU SUBUNIT"/>
    <property type="match status" value="1"/>
</dbReference>
<evidence type="ECO:0000256" key="7">
    <source>
        <dbReference type="ARBA" id="ARBA00049244"/>
    </source>
</evidence>
<dbReference type="EMBL" id="ATHJ01000110">
    <property type="protein sequence ID" value="EPR34853.1"/>
    <property type="molecule type" value="Genomic_DNA"/>
</dbReference>
<dbReference type="Proteomes" id="UP000014977">
    <property type="component" value="Unassembled WGS sequence"/>
</dbReference>
<dbReference type="EC" id="2.7.7.7" evidence="1"/>
<dbReference type="PANTHER" id="PTHR11669:SF8">
    <property type="entry name" value="DNA POLYMERASE III SUBUNIT DELTA"/>
    <property type="match status" value="1"/>
</dbReference>
<evidence type="ECO:0000256" key="4">
    <source>
        <dbReference type="ARBA" id="ARBA00022695"/>
    </source>
</evidence>
<reference evidence="9 10" key="1">
    <citation type="journal article" date="2013" name="Genome Announc.">
        <title>Draft genome sequences for three mercury-methylating, sulfate-reducing bacteria.</title>
        <authorList>
            <person name="Brown S.D."/>
            <person name="Hurt R.A.Jr."/>
            <person name="Gilmour C.C."/>
            <person name="Elias D.A."/>
        </authorList>
    </citation>
    <scope>NUCLEOTIDE SEQUENCE [LARGE SCALE GENOMIC DNA]</scope>
    <source>
        <strain evidence="9 10">DSM 2059</strain>
    </source>
</reference>
<feature type="domain" description="DNA polymerase III delta subunit C-terminal" evidence="8">
    <location>
        <begin position="253"/>
        <end position="343"/>
    </location>
</feature>
<dbReference type="SUPFAM" id="SSF52540">
    <property type="entry name" value="P-loop containing nucleoside triphosphate hydrolases"/>
    <property type="match status" value="1"/>
</dbReference>
<evidence type="ECO:0000256" key="5">
    <source>
        <dbReference type="ARBA" id="ARBA00022705"/>
    </source>
</evidence>
<sequence length="346" mass="38882">MSVTDFQILQEQRALRILSVFFGKENVPHALLFTGIHGVGKRTAALMFAMACNCRRFADGTVQSRVDRDVMTVVGCDCKACRKILSGNHPDIHRVAPSGGMIRIDRVRELRHSLSLKPYEASLRIVIVEQAQTMNPEASNALLKILEEPPDRTIFILTALTPGDLLPTIASRCINVRFDPVPRRRRAAVWRAKYDLTSVEADLFAIMAEGSPGRINMDSPADRKAWLRRRKWLLNRLSEITSGTDRDLAVNGLMAFAERLFREKALIDGSLDMIRSFLRDLIIFKHAPEKILNEDVLSDIRRISIIFTEKSLLSKIEAVNAAQKAVGSNANIRLTLEVMVLQLAKK</sequence>
<evidence type="ECO:0000256" key="2">
    <source>
        <dbReference type="ARBA" id="ARBA00014363"/>
    </source>
</evidence>
<dbReference type="PATRIC" id="fig|1121405.3.peg.3710"/>
<accession>S7URC7</accession>
<comment type="caution">
    <text evidence="9">The sequence shown here is derived from an EMBL/GenBank/DDBJ whole genome shotgun (WGS) entry which is preliminary data.</text>
</comment>
<dbReference type="GO" id="GO:0003887">
    <property type="term" value="F:DNA-directed DNA polymerase activity"/>
    <property type="evidence" value="ECO:0007669"/>
    <property type="project" value="UniProtKB-KW"/>
</dbReference>
<dbReference type="GO" id="GO:0003677">
    <property type="term" value="F:DNA binding"/>
    <property type="evidence" value="ECO:0007669"/>
    <property type="project" value="InterPro"/>
</dbReference>
<keyword evidence="5" id="KW-0235">DNA replication</keyword>
<evidence type="ECO:0000256" key="1">
    <source>
        <dbReference type="ARBA" id="ARBA00012417"/>
    </source>
</evidence>
<name>S7URC7_DESML</name>
<dbReference type="InterPro" id="IPR050238">
    <property type="entry name" value="DNA_Rep/Repair_Clamp_Loader"/>
</dbReference>
<dbReference type="Pfam" id="PF09115">
    <property type="entry name" value="DNApol3-delta_C"/>
    <property type="match status" value="1"/>
</dbReference>
<keyword evidence="6" id="KW-0239">DNA-directed DNA polymerase</keyword>
<dbReference type="InterPro" id="IPR027417">
    <property type="entry name" value="P-loop_NTPase"/>
</dbReference>
<dbReference type="GO" id="GO:0006261">
    <property type="term" value="P:DNA-templated DNA replication"/>
    <property type="evidence" value="ECO:0007669"/>
    <property type="project" value="TreeGrafter"/>
</dbReference>
<keyword evidence="10" id="KW-1185">Reference proteome</keyword>
<dbReference type="OrthoDB" id="9810148at2"/>
<dbReference type="eggNOG" id="COG2812">
    <property type="taxonomic scope" value="Bacteria"/>
</dbReference>
<evidence type="ECO:0000259" key="8">
    <source>
        <dbReference type="Pfam" id="PF09115"/>
    </source>
</evidence>
<proteinExistence type="predicted"/>
<dbReference type="Gene3D" id="3.40.50.300">
    <property type="entry name" value="P-loop containing nucleotide triphosphate hydrolases"/>
    <property type="match status" value="1"/>
</dbReference>
<evidence type="ECO:0000256" key="3">
    <source>
        <dbReference type="ARBA" id="ARBA00022679"/>
    </source>
</evidence>
<organism evidence="9 10">
    <name type="scientific">Desulfococcus multivorans DSM 2059</name>
    <dbReference type="NCBI Taxonomy" id="1121405"/>
    <lineage>
        <taxon>Bacteria</taxon>
        <taxon>Pseudomonadati</taxon>
        <taxon>Thermodesulfobacteriota</taxon>
        <taxon>Desulfobacteria</taxon>
        <taxon>Desulfobacterales</taxon>
        <taxon>Desulfococcaceae</taxon>
        <taxon>Desulfococcus</taxon>
    </lineage>
</organism>
<comment type="catalytic activity">
    <reaction evidence="7">
        <text>DNA(n) + a 2'-deoxyribonucleoside 5'-triphosphate = DNA(n+1) + diphosphate</text>
        <dbReference type="Rhea" id="RHEA:22508"/>
        <dbReference type="Rhea" id="RHEA-COMP:17339"/>
        <dbReference type="Rhea" id="RHEA-COMP:17340"/>
        <dbReference type="ChEBI" id="CHEBI:33019"/>
        <dbReference type="ChEBI" id="CHEBI:61560"/>
        <dbReference type="ChEBI" id="CHEBI:173112"/>
        <dbReference type="EC" id="2.7.7.7"/>
    </reaction>
</comment>
<keyword evidence="3" id="KW-0808">Transferase</keyword>
<evidence type="ECO:0000313" key="9">
    <source>
        <dbReference type="EMBL" id="EPR34853.1"/>
    </source>
</evidence>
<dbReference type="Pfam" id="PF13177">
    <property type="entry name" value="DNA_pol3_delta2"/>
    <property type="match status" value="1"/>
</dbReference>
<keyword evidence="4" id="KW-0548">Nucleotidyltransferase</keyword>
<gene>
    <name evidence="9" type="ORF">dsmv_3232</name>
</gene>
<evidence type="ECO:0000313" key="10">
    <source>
        <dbReference type="Proteomes" id="UP000014977"/>
    </source>
</evidence>
<dbReference type="GO" id="GO:0009360">
    <property type="term" value="C:DNA polymerase III complex"/>
    <property type="evidence" value="ECO:0007669"/>
    <property type="project" value="InterPro"/>
</dbReference>
<protein>
    <recommendedName>
        <fullName evidence="2">DNA polymerase III subunit delta'</fullName>
        <ecNumber evidence="1">2.7.7.7</ecNumber>
    </recommendedName>
</protein>
<dbReference type="InterPro" id="IPR015199">
    <property type="entry name" value="DNA_pol_III_delta_C"/>
</dbReference>
<dbReference type="AlphaFoldDB" id="S7URC7"/>
<dbReference type="STRING" id="897.B2D07_07125"/>